<dbReference type="AlphaFoldDB" id="A0A4Y2Q6J7"/>
<name>A0A4Y2Q6J7_ARAVE</name>
<evidence type="ECO:0000313" key="1">
    <source>
        <dbReference type="EMBL" id="GBN59768.1"/>
    </source>
</evidence>
<comment type="caution">
    <text evidence="1">The sequence shown here is derived from an EMBL/GenBank/DDBJ whole genome shotgun (WGS) entry which is preliminary data.</text>
</comment>
<accession>A0A4Y2Q6J7</accession>
<reference evidence="1 2" key="1">
    <citation type="journal article" date="2019" name="Sci. Rep.">
        <title>Orb-weaving spider Araneus ventricosus genome elucidates the spidroin gene catalogue.</title>
        <authorList>
            <person name="Kono N."/>
            <person name="Nakamura H."/>
            <person name="Ohtoshi R."/>
            <person name="Moran D.A.P."/>
            <person name="Shinohara A."/>
            <person name="Yoshida Y."/>
            <person name="Fujiwara M."/>
            <person name="Mori M."/>
            <person name="Tomita M."/>
            <person name="Arakawa K."/>
        </authorList>
    </citation>
    <scope>NUCLEOTIDE SEQUENCE [LARGE SCALE GENOMIC DNA]</scope>
</reference>
<organism evidence="1 2">
    <name type="scientific">Araneus ventricosus</name>
    <name type="common">Orbweaver spider</name>
    <name type="synonym">Epeira ventricosa</name>
    <dbReference type="NCBI Taxonomy" id="182803"/>
    <lineage>
        <taxon>Eukaryota</taxon>
        <taxon>Metazoa</taxon>
        <taxon>Ecdysozoa</taxon>
        <taxon>Arthropoda</taxon>
        <taxon>Chelicerata</taxon>
        <taxon>Arachnida</taxon>
        <taxon>Araneae</taxon>
        <taxon>Araneomorphae</taxon>
        <taxon>Entelegynae</taxon>
        <taxon>Araneoidea</taxon>
        <taxon>Araneidae</taxon>
        <taxon>Araneus</taxon>
    </lineage>
</organism>
<evidence type="ECO:0000313" key="2">
    <source>
        <dbReference type="Proteomes" id="UP000499080"/>
    </source>
</evidence>
<proteinExistence type="predicted"/>
<protein>
    <submittedName>
        <fullName evidence="1">Uncharacterized protein</fullName>
    </submittedName>
</protein>
<dbReference type="EMBL" id="BGPR01013232">
    <property type="protein sequence ID" value="GBN59768.1"/>
    <property type="molecule type" value="Genomic_DNA"/>
</dbReference>
<gene>
    <name evidence="1" type="ORF">AVEN_238658_1</name>
</gene>
<dbReference type="Proteomes" id="UP000499080">
    <property type="component" value="Unassembled WGS sequence"/>
</dbReference>
<keyword evidence="2" id="KW-1185">Reference proteome</keyword>
<sequence>MNDCLEISPLLAETTESRGSDLKQFETYYGAELVNLNCDQMTRTTPELAFPNPYFQNTKGTAFWETISLITEAKKGQQFSEFN</sequence>